<organism evidence="1">
    <name type="scientific">marine sediment metagenome</name>
    <dbReference type="NCBI Taxonomy" id="412755"/>
    <lineage>
        <taxon>unclassified sequences</taxon>
        <taxon>metagenomes</taxon>
        <taxon>ecological metagenomes</taxon>
    </lineage>
</organism>
<evidence type="ECO:0000313" key="1">
    <source>
        <dbReference type="EMBL" id="GAG40748.1"/>
    </source>
</evidence>
<feature type="non-terminal residue" evidence="1">
    <location>
        <position position="1"/>
    </location>
</feature>
<name>X0XVY5_9ZZZZ</name>
<reference evidence="1" key="1">
    <citation type="journal article" date="2014" name="Front. Microbiol.">
        <title>High frequency of phylogenetically diverse reductive dehalogenase-homologous genes in deep subseafloor sedimentary metagenomes.</title>
        <authorList>
            <person name="Kawai M."/>
            <person name="Futagami T."/>
            <person name="Toyoda A."/>
            <person name="Takaki Y."/>
            <person name="Nishi S."/>
            <person name="Hori S."/>
            <person name="Arai W."/>
            <person name="Tsubouchi T."/>
            <person name="Morono Y."/>
            <person name="Uchiyama I."/>
            <person name="Ito T."/>
            <person name="Fujiyama A."/>
            <person name="Inagaki F."/>
            <person name="Takami H."/>
        </authorList>
    </citation>
    <scope>NUCLEOTIDE SEQUENCE</scope>
    <source>
        <strain evidence="1">Expedition CK06-06</strain>
    </source>
</reference>
<comment type="caution">
    <text evidence="1">The sequence shown here is derived from an EMBL/GenBank/DDBJ whole genome shotgun (WGS) entry which is preliminary data.</text>
</comment>
<dbReference type="EMBL" id="BARS01046220">
    <property type="protein sequence ID" value="GAG40748.1"/>
    <property type="molecule type" value="Genomic_DNA"/>
</dbReference>
<accession>X0XVY5</accession>
<gene>
    <name evidence="1" type="ORF">S01H1_69598</name>
</gene>
<dbReference type="AlphaFoldDB" id="X0XVY5"/>
<protein>
    <submittedName>
        <fullName evidence="1">Uncharacterized protein</fullName>
    </submittedName>
</protein>
<proteinExistence type="predicted"/>
<sequence>YSELEQLYKVGIEPVKHEDISGALKGKSTIYSHIKEILENAQKEVLICTSVNEIMEKSRFYSQVFDRLNKGDIKIKIALSGEERDIKKINTKFKIKAKKLNIDARFYIADNDQILFIISKGNMPDEEIAVWLNTPFFTSALAFMFEQAVK</sequence>